<name>A0AAN8ES23_9EURO</name>
<dbReference type="Proteomes" id="UP001316803">
    <property type="component" value="Unassembled WGS sequence"/>
</dbReference>
<gene>
    <name evidence="2" type="ORF">OHC33_001837</name>
</gene>
<feature type="compositionally biased region" description="Low complexity" evidence="1">
    <location>
        <begin position="10"/>
        <end position="20"/>
    </location>
</feature>
<dbReference type="AlphaFoldDB" id="A0AAN8ES23"/>
<protein>
    <submittedName>
        <fullName evidence="2">Uncharacterized protein</fullName>
    </submittedName>
</protein>
<accession>A0AAN8ES23</accession>
<feature type="region of interest" description="Disordered" evidence="1">
    <location>
        <begin position="230"/>
        <end position="284"/>
    </location>
</feature>
<comment type="caution">
    <text evidence="2">The sequence shown here is derived from an EMBL/GenBank/DDBJ whole genome shotgun (WGS) entry which is preliminary data.</text>
</comment>
<evidence type="ECO:0000313" key="2">
    <source>
        <dbReference type="EMBL" id="KAK5957462.1"/>
    </source>
</evidence>
<dbReference type="EMBL" id="JAKLMC020000003">
    <property type="protein sequence ID" value="KAK5957462.1"/>
    <property type="molecule type" value="Genomic_DNA"/>
</dbReference>
<organism evidence="2 3">
    <name type="scientific">Knufia fluminis</name>
    <dbReference type="NCBI Taxonomy" id="191047"/>
    <lineage>
        <taxon>Eukaryota</taxon>
        <taxon>Fungi</taxon>
        <taxon>Dikarya</taxon>
        <taxon>Ascomycota</taxon>
        <taxon>Pezizomycotina</taxon>
        <taxon>Eurotiomycetes</taxon>
        <taxon>Chaetothyriomycetidae</taxon>
        <taxon>Chaetothyriales</taxon>
        <taxon>Trichomeriaceae</taxon>
        <taxon>Knufia</taxon>
    </lineage>
</organism>
<feature type="compositionally biased region" description="Low complexity" evidence="1">
    <location>
        <begin position="34"/>
        <end position="52"/>
    </location>
</feature>
<feature type="region of interest" description="Disordered" evidence="1">
    <location>
        <begin position="1"/>
        <end position="95"/>
    </location>
</feature>
<feature type="compositionally biased region" description="Polar residues" evidence="1">
    <location>
        <begin position="82"/>
        <end position="95"/>
    </location>
</feature>
<evidence type="ECO:0000313" key="3">
    <source>
        <dbReference type="Proteomes" id="UP001316803"/>
    </source>
</evidence>
<proteinExistence type="predicted"/>
<reference evidence="2 3" key="1">
    <citation type="submission" date="2022-12" db="EMBL/GenBank/DDBJ databases">
        <title>Genomic features and morphological characterization of a novel Knufia sp. strain isolated from spacecraft assembly facility.</title>
        <authorList>
            <person name="Teixeira M."/>
            <person name="Chander A.M."/>
            <person name="Stajich J.E."/>
            <person name="Venkateswaran K."/>
        </authorList>
    </citation>
    <scope>NUCLEOTIDE SEQUENCE [LARGE SCALE GENOMIC DNA]</scope>
    <source>
        <strain evidence="2 3">FJI-L2-BK-P2</strain>
    </source>
</reference>
<feature type="compositionally biased region" description="Acidic residues" evidence="1">
    <location>
        <begin position="235"/>
        <end position="245"/>
    </location>
</feature>
<evidence type="ECO:0000256" key="1">
    <source>
        <dbReference type="SAM" id="MobiDB-lite"/>
    </source>
</evidence>
<keyword evidence="3" id="KW-1185">Reference proteome</keyword>
<sequence>MPHSDPQFGSSSPYSPPSSYHGTMQEQDLSDNESMAMSVDSSPSYSPPSSSRSLKRASLDIELTIRKRRRTSTNDFDLKCSDMQSPGTSPTAQLQGLSQDSYDHQMINPARLALIQKGADSGPTPAPVSADPRSPVSKRAQKLAQGTSATVIQGQMNRLQNMLDKIRVMDADHMNAPQTWAALQKRIKKLGEGLMHPHKDVGRQSLEEARGLKSQAEAYVHHNRVHFERLPGSLEQDESSDEDSDGVTPLAWKSRPLKSGAILATPDDDQPFKRRKLSSTESHSEYDGFRQISYGSTTSSAASTFTSFASSGSIATETEIEDFLSDLSDDIQASTLKNLCPDNMRGTFCHKPDECHTQGRFFACPEYAVLKKCPHEKENSLTHIGYKHTINGCTAHHKADCKRTHKDGRPCRVKVVYFHVRASCMTLRGGKKCQMTPCQWGHDFESIRRAVMKI</sequence>